<dbReference type="InterPro" id="IPR000952">
    <property type="entry name" value="AB_hydrolase_4_CS"/>
</dbReference>
<dbReference type="Pfam" id="PF00561">
    <property type="entry name" value="Abhydrolase_1"/>
    <property type="match status" value="1"/>
</dbReference>
<dbReference type="GO" id="GO:0034338">
    <property type="term" value="F:short-chain carboxylesterase activity"/>
    <property type="evidence" value="ECO:0007669"/>
    <property type="project" value="TreeGrafter"/>
</dbReference>
<dbReference type="InterPro" id="IPR050960">
    <property type="entry name" value="AB_hydrolase_4_sf"/>
</dbReference>
<dbReference type="ESTHER" id="sebte-d1ah28">
    <property type="family name" value="abh_upf0017"/>
</dbReference>
<dbReference type="InterPro" id="IPR012020">
    <property type="entry name" value="ABHD4"/>
</dbReference>
<gene>
    <name evidence="6" type="ordered locus">Sterm_1194</name>
</gene>
<reference evidence="6 7" key="2">
    <citation type="journal article" date="2010" name="Stand. Genomic Sci.">
        <title>Complete genome sequence of Sebaldella termitidis type strain (NCTC 11300).</title>
        <authorList>
            <person name="Harmon-Smith M."/>
            <person name="Celia L."/>
            <person name="Chertkov O."/>
            <person name="Lapidus A."/>
            <person name="Copeland A."/>
            <person name="Glavina Del Rio T."/>
            <person name="Nolan M."/>
            <person name="Lucas S."/>
            <person name="Tice H."/>
            <person name="Cheng J.F."/>
            <person name="Han C."/>
            <person name="Detter J.C."/>
            <person name="Bruce D."/>
            <person name="Goodwin L."/>
            <person name="Pitluck S."/>
            <person name="Pati A."/>
            <person name="Liolios K."/>
            <person name="Ivanova N."/>
            <person name="Mavromatis K."/>
            <person name="Mikhailova N."/>
            <person name="Chen A."/>
            <person name="Palaniappan K."/>
            <person name="Land M."/>
            <person name="Hauser L."/>
            <person name="Chang Y.J."/>
            <person name="Jeffries C.D."/>
            <person name="Brettin T."/>
            <person name="Goker M."/>
            <person name="Beck B."/>
            <person name="Bristow J."/>
            <person name="Eisen J.A."/>
            <person name="Markowitz V."/>
            <person name="Hugenholtz P."/>
            <person name="Kyrpides N.C."/>
            <person name="Klenk H.P."/>
            <person name="Chen F."/>
        </authorList>
    </citation>
    <scope>NUCLEOTIDE SEQUENCE [LARGE SCALE GENOMIC DNA]</scope>
    <source>
        <strain evidence="7">ATCC 33386 / NCTC 11300</strain>
    </source>
</reference>
<dbReference type="AlphaFoldDB" id="D1AH28"/>
<dbReference type="EMBL" id="CP001739">
    <property type="protein sequence ID" value="ACZ08062.1"/>
    <property type="molecule type" value="Genomic_DNA"/>
</dbReference>
<name>D1AH28_SEBTE</name>
<evidence type="ECO:0000256" key="1">
    <source>
        <dbReference type="ARBA" id="ARBA00010884"/>
    </source>
</evidence>
<organism evidence="6 7">
    <name type="scientific">Sebaldella termitidis (strain ATCC 33386 / NCTC 11300)</name>
    <dbReference type="NCBI Taxonomy" id="526218"/>
    <lineage>
        <taxon>Bacteria</taxon>
        <taxon>Fusobacteriati</taxon>
        <taxon>Fusobacteriota</taxon>
        <taxon>Fusobacteriia</taxon>
        <taxon>Fusobacteriales</taxon>
        <taxon>Leptotrichiaceae</taxon>
        <taxon>Sebaldella</taxon>
    </lineage>
</organism>
<dbReference type="KEGG" id="str:Sterm_1194"/>
<protein>
    <submittedName>
        <fullName evidence="6">Alpha/beta hydrolase fold protein</fullName>
    </submittedName>
</protein>
<evidence type="ECO:0000256" key="3">
    <source>
        <dbReference type="ARBA" id="ARBA00022801"/>
    </source>
</evidence>
<dbReference type="InterPro" id="IPR000073">
    <property type="entry name" value="AB_hydrolase_1"/>
</dbReference>
<dbReference type="STRING" id="526218.Sterm_1194"/>
<reference evidence="7" key="1">
    <citation type="submission" date="2009-09" db="EMBL/GenBank/DDBJ databases">
        <title>The complete chromosome of Sebaldella termitidis ATCC 33386.</title>
        <authorList>
            <consortium name="US DOE Joint Genome Institute (JGI-PGF)"/>
            <person name="Lucas S."/>
            <person name="Copeland A."/>
            <person name="Lapidus A."/>
            <person name="Glavina del Rio T."/>
            <person name="Dalin E."/>
            <person name="Tice H."/>
            <person name="Bruce D."/>
            <person name="Goodwin L."/>
            <person name="Pitluck S."/>
            <person name="Kyrpides N."/>
            <person name="Mavromatis K."/>
            <person name="Ivanova N."/>
            <person name="Mikhailova N."/>
            <person name="Sims D."/>
            <person name="Meincke L."/>
            <person name="Brettin T."/>
            <person name="Detter J.C."/>
            <person name="Han C."/>
            <person name="Larimer F."/>
            <person name="Land M."/>
            <person name="Hauser L."/>
            <person name="Markowitz V."/>
            <person name="Cheng J.F."/>
            <person name="Hugenholtz P."/>
            <person name="Woyke T."/>
            <person name="Wu D."/>
            <person name="Eisen J.A."/>
        </authorList>
    </citation>
    <scope>NUCLEOTIDE SEQUENCE [LARGE SCALE GENOMIC DNA]</scope>
    <source>
        <strain evidence="7">ATCC 33386 / NCTC 11300</strain>
    </source>
</reference>
<comment type="similarity">
    <text evidence="1">Belongs to the AB hydrolase superfamily. AB hydrolase 4 family.</text>
</comment>
<dbReference type="PANTHER" id="PTHR10794">
    <property type="entry name" value="ABHYDROLASE DOMAIN-CONTAINING PROTEIN"/>
    <property type="match status" value="1"/>
</dbReference>
<dbReference type="RefSeq" id="WP_012860658.1">
    <property type="nucleotide sequence ID" value="NC_013517.1"/>
</dbReference>
<keyword evidence="7" id="KW-1185">Reference proteome</keyword>
<sequence>MKTYKPGFLFKLGDVNTVYPTFFRNVKVNYERERLELKDGDFLDIDRIKNGNRKAAVLCHGLEGSSNSNYIRAAASFLSKNGFDITAVNYRSCSGELNRLPRFYHAGATDDLKEIINHIEPEYDEIYLVGYSLGANLVLKYMGVDAGKDKKLKAGVAISCPMDLYDSSFTLNKRRNYVYRMKFILSFRKKIKEKHKMMPDKINIDGIDKMTDFNEMDNRYTAKLGGFKDAEDYYKKESAINFLPDIKVPALIINAKDDPILSSKCYPKHLKKINENLNVLYPKYGGHVGFAKFNKDYYWTDYKVLDFFRRVG</sequence>
<keyword evidence="2" id="KW-0719">Serine esterase</keyword>
<dbReference type="GO" id="GO:0047372">
    <property type="term" value="F:monoacylglycerol lipase activity"/>
    <property type="evidence" value="ECO:0007669"/>
    <property type="project" value="TreeGrafter"/>
</dbReference>
<dbReference type="PANTHER" id="PTHR10794:SF94">
    <property type="entry name" value="ESTERASE YHET-RELATED"/>
    <property type="match status" value="1"/>
</dbReference>
<evidence type="ECO:0000256" key="2">
    <source>
        <dbReference type="ARBA" id="ARBA00022487"/>
    </source>
</evidence>
<feature type="domain" description="AB hydrolase-1" evidence="5">
    <location>
        <begin position="57"/>
        <end position="284"/>
    </location>
</feature>
<dbReference type="Gene3D" id="3.40.50.1820">
    <property type="entry name" value="alpha/beta hydrolase"/>
    <property type="match status" value="1"/>
</dbReference>
<dbReference type="HOGENOM" id="CLU_032487_0_0_0"/>
<feature type="active site" description="Charge relay system" evidence="4">
    <location>
        <position position="258"/>
    </location>
</feature>
<dbReference type="SUPFAM" id="SSF53474">
    <property type="entry name" value="alpha/beta-Hydrolases"/>
    <property type="match status" value="1"/>
</dbReference>
<dbReference type="PIRSF" id="PIRSF005211">
    <property type="entry name" value="Ab_hydro_YheT"/>
    <property type="match status" value="1"/>
</dbReference>
<feature type="active site" description="Charge relay system" evidence="4">
    <location>
        <position position="287"/>
    </location>
</feature>
<dbReference type="PROSITE" id="PS01133">
    <property type="entry name" value="UPF0017"/>
    <property type="match status" value="1"/>
</dbReference>
<accession>D1AH28</accession>
<feature type="active site" description="Charge relay system" evidence="4">
    <location>
        <position position="132"/>
    </location>
</feature>
<evidence type="ECO:0000256" key="4">
    <source>
        <dbReference type="PIRSR" id="PIRSR005211-1"/>
    </source>
</evidence>
<evidence type="ECO:0000259" key="5">
    <source>
        <dbReference type="Pfam" id="PF00561"/>
    </source>
</evidence>
<keyword evidence="3 6" id="KW-0378">Hydrolase</keyword>
<dbReference type="eggNOG" id="COG0429">
    <property type="taxonomic scope" value="Bacteria"/>
</dbReference>
<proteinExistence type="inferred from homology"/>
<dbReference type="Proteomes" id="UP000000845">
    <property type="component" value="Chromosome"/>
</dbReference>
<dbReference type="InterPro" id="IPR029058">
    <property type="entry name" value="AB_hydrolase_fold"/>
</dbReference>
<evidence type="ECO:0000313" key="6">
    <source>
        <dbReference type="EMBL" id="ACZ08062.1"/>
    </source>
</evidence>
<evidence type="ECO:0000313" key="7">
    <source>
        <dbReference type="Proteomes" id="UP000000845"/>
    </source>
</evidence>